<gene>
    <name evidence="1" type="ORF">ACFSR2_10150</name>
</gene>
<accession>A0ABW5J8A6</accession>
<dbReference type="Proteomes" id="UP001597510">
    <property type="component" value="Unassembled WGS sequence"/>
</dbReference>
<sequence>MRKIIAILFLLFLMQGCYIYRPCPNKACKVWMEHRHGERTFSPRKVWKTRVHFVGENLVGSSNKRKIKKQRRQIEKK</sequence>
<dbReference type="RefSeq" id="WP_379976991.1">
    <property type="nucleotide sequence ID" value="NZ_JBHULC010000009.1"/>
</dbReference>
<dbReference type="PROSITE" id="PS51257">
    <property type="entry name" value="PROKAR_LIPOPROTEIN"/>
    <property type="match status" value="1"/>
</dbReference>
<evidence type="ECO:0000313" key="1">
    <source>
        <dbReference type="EMBL" id="MFD2521247.1"/>
    </source>
</evidence>
<protein>
    <submittedName>
        <fullName evidence="1">Uncharacterized protein</fullName>
    </submittedName>
</protein>
<reference evidence="2" key="1">
    <citation type="journal article" date="2019" name="Int. J. Syst. Evol. Microbiol.">
        <title>The Global Catalogue of Microorganisms (GCM) 10K type strain sequencing project: providing services to taxonomists for standard genome sequencing and annotation.</title>
        <authorList>
            <consortium name="The Broad Institute Genomics Platform"/>
            <consortium name="The Broad Institute Genome Sequencing Center for Infectious Disease"/>
            <person name="Wu L."/>
            <person name="Ma J."/>
        </authorList>
    </citation>
    <scope>NUCLEOTIDE SEQUENCE [LARGE SCALE GENOMIC DNA]</scope>
    <source>
        <strain evidence="2">KCTC 52344</strain>
    </source>
</reference>
<evidence type="ECO:0000313" key="2">
    <source>
        <dbReference type="Proteomes" id="UP001597510"/>
    </source>
</evidence>
<dbReference type="EMBL" id="JBHULC010000009">
    <property type="protein sequence ID" value="MFD2521247.1"/>
    <property type="molecule type" value="Genomic_DNA"/>
</dbReference>
<organism evidence="1 2">
    <name type="scientific">Emticicia soli</name>
    <dbReference type="NCBI Taxonomy" id="2027878"/>
    <lineage>
        <taxon>Bacteria</taxon>
        <taxon>Pseudomonadati</taxon>
        <taxon>Bacteroidota</taxon>
        <taxon>Cytophagia</taxon>
        <taxon>Cytophagales</taxon>
        <taxon>Leadbetterellaceae</taxon>
        <taxon>Emticicia</taxon>
    </lineage>
</organism>
<proteinExistence type="predicted"/>
<comment type="caution">
    <text evidence="1">The sequence shown here is derived from an EMBL/GenBank/DDBJ whole genome shotgun (WGS) entry which is preliminary data.</text>
</comment>
<name>A0ABW5J8A6_9BACT</name>
<keyword evidence="2" id="KW-1185">Reference proteome</keyword>